<feature type="compositionally biased region" description="Basic and acidic residues" evidence="1">
    <location>
        <begin position="235"/>
        <end position="247"/>
    </location>
</feature>
<dbReference type="GO" id="GO:0007051">
    <property type="term" value="P:spindle organization"/>
    <property type="evidence" value="ECO:0007669"/>
    <property type="project" value="TreeGrafter"/>
</dbReference>
<gene>
    <name evidence="3" type="primary">aunip</name>
</gene>
<keyword evidence="2" id="KW-1185">Reference proteome</keyword>
<feature type="region of interest" description="Disordered" evidence="1">
    <location>
        <begin position="80"/>
        <end position="133"/>
    </location>
</feature>
<organism evidence="2 3">
    <name type="scientific">Carassius auratus</name>
    <name type="common">Goldfish</name>
    <dbReference type="NCBI Taxonomy" id="7957"/>
    <lineage>
        <taxon>Eukaryota</taxon>
        <taxon>Metazoa</taxon>
        <taxon>Chordata</taxon>
        <taxon>Craniata</taxon>
        <taxon>Vertebrata</taxon>
        <taxon>Euteleostomi</taxon>
        <taxon>Actinopterygii</taxon>
        <taxon>Neopterygii</taxon>
        <taxon>Teleostei</taxon>
        <taxon>Ostariophysi</taxon>
        <taxon>Cypriniformes</taxon>
        <taxon>Cyprinidae</taxon>
        <taxon>Cyprininae</taxon>
        <taxon>Carassius</taxon>
    </lineage>
</organism>
<reference evidence="3" key="1">
    <citation type="submission" date="2025-08" db="UniProtKB">
        <authorList>
            <consortium name="RefSeq"/>
        </authorList>
    </citation>
    <scope>IDENTIFICATION</scope>
    <source>
        <strain evidence="3">Wakin</strain>
        <tissue evidence="3">Muscle</tissue>
    </source>
</reference>
<accession>A0A6P6RF29</accession>
<feature type="compositionally biased region" description="Polar residues" evidence="1">
    <location>
        <begin position="268"/>
        <end position="278"/>
    </location>
</feature>
<feature type="region of interest" description="Disordered" evidence="1">
    <location>
        <begin position="226"/>
        <end position="312"/>
    </location>
</feature>
<dbReference type="InterPro" id="IPR029286">
    <property type="entry name" value="AUNIP"/>
</dbReference>
<name>A0A6P6RF29_CARAU</name>
<dbReference type="GO" id="GO:0005813">
    <property type="term" value="C:centrosome"/>
    <property type="evidence" value="ECO:0007669"/>
    <property type="project" value="TreeGrafter"/>
</dbReference>
<sequence>MKSTKNTKVKPAASAKEEECGIWLDTKEIKEKKQQKQLTRPISKLLNPLARSGGYSVAVALSFTQTKLNMPVTRQSTISTFFSPKSRDPNPSVAPSGLSSSMHTEARTGGKRKHDVTLEPSAESPSQISEVYRDEDFERLSAKDKKEQSFLHLICGTEPEEEEPPEKRRHVLHYTENVLETQEYWNKEASNDYPNQTIPETETFFHEESPENYDLMVWKPSEDAHKHYLKSPGPKHTDKHDLRDQKASVKGSILTSRPVNEIHKRWSASVNTNKNQEQTWHKNKASPMKPRGKENSWPASPIKNAPTSPFKRHLISSPAKYRLKEKNTFPLKKSGKELANAEMAGETLATLFTQDSEGFCVIAHRDQHLRSPVRDHSNLSVGKDYGNSPSAASLEKEEEESDLEPEMLFTQDSEGNLVIKH</sequence>
<evidence type="ECO:0000313" key="2">
    <source>
        <dbReference type="Proteomes" id="UP000515129"/>
    </source>
</evidence>
<dbReference type="GeneID" id="113119265"/>
<dbReference type="CTD" id="79000"/>
<dbReference type="Proteomes" id="UP000515129">
    <property type="component" value="Chromosome 19"/>
</dbReference>
<dbReference type="KEGG" id="caua:113119265"/>
<dbReference type="PANTHER" id="PTHR14526">
    <property type="entry name" value="AURORA KINASE A AND NINEIN-INTERACTING PROTEIN"/>
    <property type="match status" value="1"/>
</dbReference>
<feature type="compositionally biased region" description="Acidic residues" evidence="1">
    <location>
        <begin position="396"/>
        <end position="405"/>
    </location>
</feature>
<dbReference type="OrthoDB" id="9946974at2759"/>
<keyword evidence="3" id="KW-0808">Transferase</keyword>
<dbReference type="AlphaFoldDB" id="A0A6P6RF29"/>
<evidence type="ECO:0000313" key="3">
    <source>
        <dbReference type="RefSeq" id="XP_026144364.1"/>
    </source>
</evidence>
<feature type="region of interest" description="Disordered" evidence="1">
    <location>
        <begin position="373"/>
        <end position="421"/>
    </location>
</feature>
<dbReference type="Pfam" id="PF15334">
    <property type="entry name" value="AIB"/>
    <property type="match status" value="1"/>
</dbReference>
<proteinExistence type="predicted"/>
<protein>
    <submittedName>
        <fullName evidence="3">Aurora kinase A and ninein-interacting protein</fullName>
    </submittedName>
</protein>
<evidence type="ECO:0000256" key="1">
    <source>
        <dbReference type="SAM" id="MobiDB-lite"/>
    </source>
</evidence>
<dbReference type="GO" id="GO:0016301">
    <property type="term" value="F:kinase activity"/>
    <property type="evidence" value="ECO:0007669"/>
    <property type="project" value="UniProtKB-KW"/>
</dbReference>
<dbReference type="GO" id="GO:0000922">
    <property type="term" value="C:spindle pole"/>
    <property type="evidence" value="ECO:0007669"/>
    <property type="project" value="TreeGrafter"/>
</dbReference>
<dbReference type="RefSeq" id="XP_026144364.1">
    <property type="nucleotide sequence ID" value="XM_026288579.1"/>
</dbReference>
<dbReference type="PANTHER" id="PTHR14526:SF2">
    <property type="entry name" value="AURORA KINASE A AND NINEIN-INTERACTING PROTEIN"/>
    <property type="match status" value="1"/>
</dbReference>
<keyword evidence="3" id="KW-0418">Kinase</keyword>